<dbReference type="AlphaFoldDB" id="A0AAD6XF93"/>
<proteinExistence type="predicted"/>
<comment type="caution">
    <text evidence="1">The sequence shown here is derived from an EMBL/GenBank/DDBJ whole genome shotgun (WGS) entry which is preliminary data.</text>
</comment>
<evidence type="ECO:0000313" key="2">
    <source>
        <dbReference type="Proteomes" id="UP001222325"/>
    </source>
</evidence>
<keyword evidence="2" id="KW-1185">Reference proteome</keyword>
<protein>
    <submittedName>
        <fullName evidence="1">Uncharacterized protein</fullName>
    </submittedName>
</protein>
<sequence>MSSKSHWDDLRHRWAEVNAGLRLRGDLSPYGEGLEPKGRIFTLVPPKNGPRPAARPKPVTTTNSLAAIRAHDDARLLALLGSRLSSTNIHKYESSLLSVLAMGIPPSLRNLERPPALFVACAILLYMGPNFSDHIAFTKMRKKTYWILFLTGNQGAYSLNTGQLGAGRVRQGPERQESSQSLALSLPLVRDHLVTWSDTPFACASTPDVSEGPVQVVIGWEAATAYAIEKVGIIERAGGKLKAPGMDVEN</sequence>
<accession>A0AAD6XF93</accession>
<organism evidence="1 2">
    <name type="scientific">Mycena belliarum</name>
    <dbReference type="NCBI Taxonomy" id="1033014"/>
    <lineage>
        <taxon>Eukaryota</taxon>
        <taxon>Fungi</taxon>
        <taxon>Dikarya</taxon>
        <taxon>Basidiomycota</taxon>
        <taxon>Agaricomycotina</taxon>
        <taxon>Agaricomycetes</taxon>
        <taxon>Agaricomycetidae</taxon>
        <taxon>Agaricales</taxon>
        <taxon>Marasmiineae</taxon>
        <taxon>Mycenaceae</taxon>
        <taxon>Mycena</taxon>
    </lineage>
</organism>
<name>A0AAD6XF93_9AGAR</name>
<dbReference type="Proteomes" id="UP001222325">
    <property type="component" value="Unassembled WGS sequence"/>
</dbReference>
<evidence type="ECO:0000313" key="1">
    <source>
        <dbReference type="EMBL" id="KAJ7075467.1"/>
    </source>
</evidence>
<gene>
    <name evidence="1" type="ORF">B0H15DRAFT_956467</name>
</gene>
<reference evidence="1" key="1">
    <citation type="submission" date="2023-03" db="EMBL/GenBank/DDBJ databases">
        <title>Massive genome expansion in bonnet fungi (Mycena s.s.) driven by repeated elements and novel gene families across ecological guilds.</title>
        <authorList>
            <consortium name="Lawrence Berkeley National Laboratory"/>
            <person name="Harder C.B."/>
            <person name="Miyauchi S."/>
            <person name="Viragh M."/>
            <person name="Kuo A."/>
            <person name="Thoen E."/>
            <person name="Andreopoulos B."/>
            <person name="Lu D."/>
            <person name="Skrede I."/>
            <person name="Drula E."/>
            <person name="Henrissat B."/>
            <person name="Morin E."/>
            <person name="Kohler A."/>
            <person name="Barry K."/>
            <person name="LaButti K."/>
            <person name="Morin E."/>
            <person name="Salamov A."/>
            <person name="Lipzen A."/>
            <person name="Mereny Z."/>
            <person name="Hegedus B."/>
            <person name="Baldrian P."/>
            <person name="Stursova M."/>
            <person name="Weitz H."/>
            <person name="Taylor A."/>
            <person name="Grigoriev I.V."/>
            <person name="Nagy L.G."/>
            <person name="Martin F."/>
            <person name="Kauserud H."/>
        </authorList>
    </citation>
    <scope>NUCLEOTIDE SEQUENCE</scope>
    <source>
        <strain evidence="1">CBHHK173m</strain>
    </source>
</reference>
<dbReference type="EMBL" id="JARJCN010000095">
    <property type="protein sequence ID" value="KAJ7075467.1"/>
    <property type="molecule type" value="Genomic_DNA"/>
</dbReference>